<sequence length="95" mass="10668">MELGLECCQESPDERIDIKSVVIKLNKTKLALVHDENHSAFPSDRATHPLGSVKDLRWYLVVVFVKRPWRPTGSQNGRRCFECDAGGAAFLVVSQ</sequence>
<evidence type="ECO:0000313" key="1">
    <source>
        <dbReference type="EMBL" id="KAK9931831.1"/>
    </source>
</evidence>
<dbReference type="EMBL" id="JBEDUW010000004">
    <property type="protein sequence ID" value="KAK9931831.1"/>
    <property type="molecule type" value="Genomic_DNA"/>
</dbReference>
<gene>
    <name evidence="1" type="ORF">M0R45_019091</name>
</gene>
<comment type="caution">
    <text evidence="1">The sequence shown here is derived from an EMBL/GenBank/DDBJ whole genome shotgun (WGS) entry which is preliminary data.</text>
</comment>
<dbReference type="AlphaFoldDB" id="A0AAW1X4F5"/>
<protein>
    <submittedName>
        <fullName evidence="1">Uncharacterized protein</fullName>
    </submittedName>
</protein>
<proteinExistence type="predicted"/>
<keyword evidence="2" id="KW-1185">Reference proteome</keyword>
<organism evidence="1 2">
    <name type="scientific">Rubus argutus</name>
    <name type="common">Southern blackberry</name>
    <dbReference type="NCBI Taxonomy" id="59490"/>
    <lineage>
        <taxon>Eukaryota</taxon>
        <taxon>Viridiplantae</taxon>
        <taxon>Streptophyta</taxon>
        <taxon>Embryophyta</taxon>
        <taxon>Tracheophyta</taxon>
        <taxon>Spermatophyta</taxon>
        <taxon>Magnoliopsida</taxon>
        <taxon>eudicotyledons</taxon>
        <taxon>Gunneridae</taxon>
        <taxon>Pentapetalae</taxon>
        <taxon>rosids</taxon>
        <taxon>fabids</taxon>
        <taxon>Rosales</taxon>
        <taxon>Rosaceae</taxon>
        <taxon>Rosoideae</taxon>
        <taxon>Rosoideae incertae sedis</taxon>
        <taxon>Rubus</taxon>
    </lineage>
</organism>
<evidence type="ECO:0000313" key="2">
    <source>
        <dbReference type="Proteomes" id="UP001457282"/>
    </source>
</evidence>
<reference evidence="1 2" key="1">
    <citation type="journal article" date="2023" name="G3 (Bethesda)">
        <title>A chromosome-length genome assembly and annotation of blackberry (Rubus argutus, cv. 'Hillquist').</title>
        <authorList>
            <person name="Bruna T."/>
            <person name="Aryal R."/>
            <person name="Dudchenko O."/>
            <person name="Sargent D.J."/>
            <person name="Mead D."/>
            <person name="Buti M."/>
            <person name="Cavallini A."/>
            <person name="Hytonen T."/>
            <person name="Andres J."/>
            <person name="Pham M."/>
            <person name="Weisz D."/>
            <person name="Mascagni F."/>
            <person name="Usai G."/>
            <person name="Natali L."/>
            <person name="Bassil N."/>
            <person name="Fernandez G.E."/>
            <person name="Lomsadze A."/>
            <person name="Armour M."/>
            <person name="Olukolu B."/>
            <person name="Poorten T."/>
            <person name="Britton C."/>
            <person name="Davik J."/>
            <person name="Ashrafi H."/>
            <person name="Aiden E.L."/>
            <person name="Borodovsky M."/>
            <person name="Worthington M."/>
        </authorList>
    </citation>
    <scope>NUCLEOTIDE SEQUENCE [LARGE SCALE GENOMIC DNA]</scope>
    <source>
        <strain evidence="1">PI 553951</strain>
    </source>
</reference>
<name>A0AAW1X4F5_RUBAR</name>
<accession>A0AAW1X4F5</accession>
<dbReference type="Proteomes" id="UP001457282">
    <property type="component" value="Unassembled WGS sequence"/>
</dbReference>